<evidence type="ECO:0000313" key="5">
    <source>
        <dbReference type="Proteomes" id="UP001519294"/>
    </source>
</evidence>
<dbReference type="PROSITE" id="PS00600">
    <property type="entry name" value="AA_TRANSFER_CLASS_3"/>
    <property type="match status" value="1"/>
</dbReference>
<dbReference type="InterPro" id="IPR015424">
    <property type="entry name" value="PyrdxlP-dep_Trfase"/>
</dbReference>
<evidence type="ECO:0000256" key="1">
    <source>
        <dbReference type="ARBA" id="ARBA00008954"/>
    </source>
</evidence>
<evidence type="ECO:0000256" key="3">
    <source>
        <dbReference type="RuleBase" id="RU003560"/>
    </source>
</evidence>
<dbReference type="PANTHER" id="PTHR43094:SF1">
    <property type="entry name" value="AMINOTRANSFERASE CLASS-III"/>
    <property type="match status" value="1"/>
</dbReference>
<comment type="similarity">
    <text evidence="1 3">Belongs to the class-III pyridoxal-phosphate-dependent aminotransferase family.</text>
</comment>
<organism evidence="4 5">
    <name type="scientific">Virgibacillus alimentarius</name>
    <dbReference type="NCBI Taxonomy" id="698769"/>
    <lineage>
        <taxon>Bacteria</taxon>
        <taxon>Bacillati</taxon>
        <taxon>Bacillota</taxon>
        <taxon>Bacilli</taxon>
        <taxon>Bacillales</taxon>
        <taxon>Bacillaceae</taxon>
        <taxon>Virgibacillus</taxon>
    </lineage>
</organism>
<dbReference type="EC" id="2.6.1.55" evidence="4"/>
<name>A0ABS4SAB6_9BACI</name>
<reference evidence="4 5" key="1">
    <citation type="submission" date="2021-03" db="EMBL/GenBank/DDBJ databases">
        <title>Genomic Encyclopedia of Type Strains, Phase IV (KMG-IV): sequencing the most valuable type-strain genomes for metagenomic binning, comparative biology and taxonomic classification.</title>
        <authorList>
            <person name="Goeker M."/>
        </authorList>
    </citation>
    <scope>NUCLEOTIDE SEQUENCE [LARGE SCALE GENOMIC DNA]</scope>
    <source>
        <strain evidence="4 5">DSM 25790</strain>
    </source>
</reference>
<dbReference type="Proteomes" id="UP001519294">
    <property type="component" value="Unassembled WGS sequence"/>
</dbReference>
<keyword evidence="2 3" id="KW-0663">Pyridoxal phosphate</keyword>
<keyword evidence="4" id="KW-0032">Aminotransferase</keyword>
<protein>
    <submittedName>
        <fullName evidence="4">Taurine--2-oxoglutarate transaminase</fullName>
        <ecNumber evidence="4">2.6.1.55</ecNumber>
    </submittedName>
</protein>
<dbReference type="Pfam" id="PF00202">
    <property type="entry name" value="Aminotran_3"/>
    <property type="match status" value="1"/>
</dbReference>
<dbReference type="SUPFAM" id="SSF53383">
    <property type="entry name" value="PLP-dependent transferases"/>
    <property type="match status" value="1"/>
</dbReference>
<gene>
    <name evidence="4" type="ORF">J2Z81_002337</name>
</gene>
<dbReference type="CDD" id="cd00610">
    <property type="entry name" value="OAT_like"/>
    <property type="match status" value="1"/>
</dbReference>
<dbReference type="Gene3D" id="3.40.640.10">
    <property type="entry name" value="Type I PLP-dependent aspartate aminotransferase-like (Major domain)"/>
    <property type="match status" value="1"/>
</dbReference>
<dbReference type="InterPro" id="IPR015422">
    <property type="entry name" value="PyrdxlP-dep_Trfase_small"/>
</dbReference>
<dbReference type="PIRSF" id="PIRSF000521">
    <property type="entry name" value="Transaminase_4ab_Lys_Orn"/>
    <property type="match status" value="1"/>
</dbReference>
<evidence type="ECO:0000256" key="2">
    <source>
        <dbReference type="ARBA" id="ARBA00022898"/>
    </source>
</evidence>
<proteinExistence type="inferred from homology"/>
<dbReference type="InterPro" id="IPR015421">
    <property type="entry name" value="PyrdxlP-dep_Trfase_major"/>
</dbReference>
<keyword evidence="4" id="KW-0808">Transferase</keyword>
<dbReference type="EMBL" id="JAGIKX010000024">
    <property type="protein sequence ID" value="MBP2258354.1"/>
    <property type="molecule type" value="Genomic_DNA"/>
</dbReference>
<accession>A0ABS4SAB6</accession>
<dbReference type="InterPro" id="IPR005814">
    <property type="entry name" value="Aminotrans_3"/>
</dbReference>
<sequence>MSKTDWSLVEEWDNKYILRTFSTQDEYQTVPIESTEGDYLVMPDGTRLLDFFNQLYCVNTGQRNKKINDAIKKALDRYGYVWDTFTTDYKAKAAKLIMEDILGEEDWPGKIRFVSTGSEANETALFLARLYKNRPNVITREYGFHGWTGGASTLTRIKGVRSGITETEEDTTPRHIPGRNDGTIAVAPSPNCMRCSLGHTYGSCHDKETGELACVTYTRRMIENKGPEQVAGIVTEVTQGAGSVKPPKEYIPQIRKMTKDLDILWIVDEVLTGFGRTGNWFNYQEYGVEPDIMTMAKGISSSTIPAGAVIVNKEIAEFMDQYRWETVSTYSGHPIAMAAVCANIEYMIEENLIEKADETGQYIGKRLNELKEKHPTVGLVAGSGVLWIVELVKDEQNRPFIPLDRNTSHEVDPSSYPINIVNAKAMEKGVLIGGFVPNTLRIGCSLNTSKEDVDKMIDALDYALDHLDKVAEDMQTKEKVVEG</sequence>
<dbReference type="RefSeq" id="WP_051681351.1">
    <property type="nucleotide sequence ID" value="NZ_JAGIKX010000024.1"/>
</dbReference>
<dbReference type="PANTHER" id="PTHR43094">
    <property type="entry name" value="AMINOTRANSFERASE"/>
    <property type="match status" value="1"/>
</dbReference>
<comment type="caution">
    <text evidence="4">The sequence shown here is derived from an EMBL/GenBank/DDBJ whole genome shotgun (WGS) entry which is preliminary data.</text>
</comment>
<dbReference type="GO" id="GO:0050322">
    <property type="term" value="F:taurine-2-oxoglutarate transaminase activity"/>
    <property type="evidence" value="ECO:0007669"/>
    <property type="project" value="UniProtKB-EC"/>
</dbReference>
<keyword evidence="5" id="KW-1185">Reference proteome</keyword>
<evidence type="ECO:0000313" key="4">
    <source>
        <dbReference type="EMBL" id="MBP2258354.1"/>
    </source>
</evidence>
<dbReference type="InterPro" id="IPR049704">
    <property type="entry name" value="Aminotrans_3_PPA_site"/>
</dbReference>
<dbReference type="Gene3D" id="3.90.1150.10">
    <property type="entry name" value="Aspartate Aminotransferase, domain 1"/>
    <property type="match status" value="1"/>
</dbReference>